<reference evidence="1" key="1">
    <citation type="submission" date="2018-02" db="EMBL/GenBank/DDBJ databases">
        <title>Rhizophora mucronata_Transcriptome.</title>
        <authorList>
            <person name="Meera S.P."/>
            <person name="Sreeshan A."/>
            <person name="Augustine A."/>
        </authorList>
    </citation>
    <scope>NUCLEOTIDE SEQUENCE</scope>
    <source>
        <tissue evidence="1">Leaf</tissue>
    </source>
</reference>
<proteinExistence type="predicted"/>
<sequence length="46" mass="5074">MTEKGATLQSKIFEKQTGAHLPPALGYVIHVIRHSSFQVGKVARKL</sequence>
<dbReference type="EMBL" id="GGEC01085530">
    <property type="protein sequence ID" value="MBX66014.1"/>
    <property type="molecule type" value="Transcribed_RNA"/>
</dbReference>
<name>A0A2P2QGI8_RHIMU</name>
<evidence type="ECO:0000313" key="1">
    <source>
        <dbReference type="EMBL" id="MBX66014.1"/>
    </source>
</evidence>
<dbReference type="AlphaFoldDB" id="A0A2P2QGI8"/>
<organism evidence="1">
    <name type="scientific">Rhizophora mucronata</name>
    <name type="common">Asiatic mangrove</name>
    <dbReference type="NCBI Taxonomy" id="61149"/>
    <lineage>
        <taxon>Eukaryota</taxon>
        <taxon>Viridiplantae</taxon>
        <taxon>Streptophyta</taxon>
        <taxon>Embryophyta</taxon>
        <taxon>Tracheophyta</taxon>
        <taxon>Spermatophyta</taxon>
        <taxon>Magnoliopsida</taxon>
        <taxon>eudicotyledons</taxon>
        <taxon>Gunneridae</taxon>
        <taxon>Pentapetalae</taxon>
        <taxon>rosids</taxon>
        <taxon>fabids</taxon>
        <taxon>Malpighiales</taxon>
        <taxon>Rhizophoraceae</taxon>
        <taxon>Rhizophora</taxon>
    </lineage>
</organism>
<protein>
    <submittedName>
        <fullName evidence="1">Uncharacterized protein MANES_04G000200</fullName>
    </submittedName>
</protein>
<accession>A0A2P2QGI8</accession>